<dbReference type="InterPro" id="IPR010321">
    <property type="entry name" value="DUF922"/>
</dbReference>
<keyword evidence="1" id="KW-0175">Coiled coil</keyword>
<dbReference type="RefSeq" id="WP_106687212.1">
    <property type="nucleotide sequence ID" value="NZ_CAXQEU010000001.1"/>
</dbReference>
<dbReference type="EMBL" id="JAPFGC010000002">
    <property type="protein sequence ID" value="MDA0176085.1"/>
    <property type="molecule type" value="Genomic_DNA"/>
</dbReference>
<keyword evidence="3" id="KW-1185">Reference proteome</keyword>
<name>A0ABT4RW75_9FLAO</name>
<protein>
    <submittedName>
        <fullName evidence="2">DUF922 domain-containing Zn-dependent protease</fullName>
    </submittedName>
</protein>
<keyword evidence="2" id="KW-0645">Protease</keyword>
<dbReference type="GO" id="GO:0008233">
    <property type="term" value="F:peptidase activity"/>
    <property type="evidence" value="ECO:0007669"/>
    <property type="project" value="UniProtKB-KW"/>
</dbReference>
<proteinExistence type="predicted"/>
<evidence type="ECO:0000313" key="2">
    <source>
        <dbReference type="EMBL" id="MDA0176085.1"/>
    </source>
</evidence>
<accession>A0ABT4RW75</accession>
<dbReference type="Proteomes" id="UP001149142">
    <property type="component" value="Unassembled WGS sequence"/>
</dbReference>
<gene>
    <name evidence="2" type="ORF">OOZ35_01100</name>
</gene>
<dbReference type="GO" id="GO:0006508">
    <property type="term" value="P:proteolysis"/>
    <property type="evidence" value="ECO:0007669"/>
    <property type="project" value="UniProtKB-KW"/>
</dbReference>
<sequence>MLRFLFVFSLFFVFKSDTIQELSWTENYKLTWEDFKGKPNQETDAVAITASGLTFSYSINKTPQKVHSFKTLVKAHFYPEHSWCKKEMVDDHILKHEQLHFDITELHARKFRKRITTLKPTLDLNEKLNDLHQEINKELAAFQDTYDKQTDNSINKEAQLNWQKEVAKQLKALEKFKSKS</sequence>
<evidence type="ECO:0000313" key="3">
    <source>
        <dbReference type="Proteomes" id="UP001149142"/>
    </source>
</evidence>
<comment type="caution">
    <text evidence="2">The sequence shown here is derived from an EMBL/GenBank/DDBJ whole genome shotgun (WGS) entry which is preliminary data.</text>
</comment>
<organism evidence="2 3">
    <name type="scientific">Mesoflavibacter profundi</name>
    <dbReference type="NCBI Taxonomy" id="2708110"/>
    <lineage>
        <taxon>Bacteria</taxon>
        <taxon>Pseudomonadati</taxon>
        <taxon>Bacteroidota</taxon>
        <taxon>Flavobacteriia</taxon>
        <taxon>Flavobacteriales</taxon>
        <taxon>Flavobacteriaceae</taxon>
        <taxon>Mesoflavibacter</taxon>
    </lineage>
</organism>
<reference evidence="2" key="1">
    <citation type="submission" date="2022-11" db="EMBL/GenBank/DDBJ databases">
        <title>Refractory cell wall polysaccharides provide important carbon source for microbial heterotrophs in the hadal ocean.</title>
        <authorList>
            <person name="Zhu X."/>
        </authorList>
    </citation>
    <scope>NUCLEOTIDE SEQUENCE</scope>
    <source>
        <strain evidence="2">MTRN7</strain>
    </source>
</reference>
<evidence type="ECO:0000256" key="1">
    <source>
        <dbReference type="SAM" id="Coils"/>
    </source>
</evidence>
<keyword evidence="2" id="KW-0378">Hydrolase</keyword>
<dbReference type="Pfam" id="PF06037">
    <property type="entry name" value="DUF922"/>
    <property type="match status" value="1"/>
</dbReference>
<feature type="coiled-coil region" evidence="1">
    <location>
        <begin position="125"/>
        <end position="152"/>
    </location>
</feature>